<dbReference type="Proteomes" id="UP001236657">
    <property type="component" value="Chromosome"/>
</dbReference>
<gene>
    <name evidence="5" type="ORF">RCF98_09385</name>
</gene>
<dbReference type="SUPFAM" id="SSF52172">
    <property type="entry name" value="CheY-like"/>
    <property type="match status" value="1"/>
</dbReference>
<keyword evidence="1 3" id="KW-0597">Phosphoprotein</keyword>
<dbReference type="Gene3D" id="3.40.50.2300">
    <property type="match status" value="1"/>
</dbReference>
<organism evidence="5 6">
    <name type="scientific">Thiothrix lacustris</name>
    <dbReference type="NCBI Taxonomy" id="525917"/>
    <lineage>
        <taxon>Bacteria</taxon>
        <taxon>Pseudomonadati</taxon>
        <taxon>Pseudomonadota</taxon>
        <taxon>Gammaproteobacteria</taxon>
        <taxon>Thiotrichales</taxon>
        <taxon>Thiotrichaceae</taxon>
        <taxon>Thiothrix</taxon>
    </lineage>
</organism>
<evidence type="ECO:0000256" key="3">
    <source>
        <dbReference type="PROSITE-ProRule" id="PRU00169"/>
    </source>
</evidence>
<evidence type="ECO:0000313" key="5">
    <source>
        <dbReference type="EMBL" id="WML89188.1"/>
    </source>
</evidence>
<dbReference type="InterPro" id="IPR050595">
    <property type="entry name" value="Bact_response_regulator"/>
</dbReference>
<keyword evidence="2" id="KW-0902">Two-component regulatory system</keyword>
<reference evidence="5 6" key="1">
    <citation type="submission" date="2023-08" db="EMBL/GenBank/DDBJ databases">
        <title>New molecular markers tilS and rpoB for phylogenetic and monitoring studies of the genus Thiothrix biodiversity.</title>
        <authorList>
            <person name="Ravin N.V."/>
            <person name="Smolyakov D."/>
            <person name="Markov N.D."/>
            <person name="Beletsky A.V."/>
            <person name="Mardanov A.V."/>
            <person name="Rudenko T.S."/>
            <person name="Grabovich M.Y."/>
        </authorList>
    </citation>
    <scope>NUCLEOTIDE SEQUENCE [LARGE SCALE GENOMIC DNA]</scope>
    <source>
        <strain evidence="5 6">MK1</strain>
    </source>
</reference>
<dbReference type="InterPro" id="IPR001789">
    <property type="entry name" value="Sig_transdc_resp-reg_receiver"/>
</dbReference>
<dbReference type="InterPro" id="IPR011006">
    <property type="entry name" value="CheY-like_superfamily"/>
</dbReference>
<dbReference type="EMBL" id="CP133218">
    <property type="protein sequence ID" value="WML89188.1"/>
    <property type="molecule type" value="Genomic_DNA"/>
</dbReference>
<dbReference type="RefSeq" id="WP_038140874.1">
    <property type="nucleotide sequence ID" value="NZ_CP133218.1"/>
</dbReference>
<evidence type="ECO:0000256" key="1">
    <source>
        <dbReference type="ARBA" id="ARBA00022553"/>
    </source>
</evidence>
<protein>
    <submittedName>
        <fullName evidence="5">Response regulator</fullName>
    </submittedName>
</protein>
<proteinExistence type="predicted"/>
<keyword evidence="6" id="KW-1185">Reference proteome</keyword>
<name>A0ABY9MKV6_9GAMM</name>
<dbReference type="SMART" id="SM00448">
    <property type="entry name" value="REC"/>
    <property type="match status" value="1"/>
</dbReference>
<feature type="modified residue" description="4-aspartylphosphate" evidence="3">
    <location>
        <position position="66"/>
    </location>
</feature>
<sequence length="165" mass="18306">MPDNLNNTLERDLTGLKVVVVDDSKTILRTAEVLLSEQGCWVVTASDGFESLSKISSFKPDVIFVDIMMPRLDGYQTCALIKANRQYRDTPVILLSSKDSIFDMARGRLAGSDKYLTKPFTKDDLLTAIYTHVKQPKAVETAETIPPAAESKPVEPVPFIDLIDD</sequence>
<evidence type="ECO:0000259" key="4">
    <source>
        <dbReference type="PROSITE" id="PS50110"/>
    </source>
</evidence>
<accession>A0ABY9MKV6</accession>
<dbReference type="PANTHER" id="PTHR44591:SF14">
    <property type="entry name" value="PROTEIN PILG"/>
    <property type="match status" value="1"/>
</dbReference>
<evidence type="ECO:0000313" key="6">
    <source>
        <dbReference type="Proteomes" id="UP001236657"/>
    </source>
</evidence>
<dbReference type="Pfam" id="PF00072">
    <property type="entry name" value="Response_reg"/>
    <property type="match status" value="1"/>
</dbReference>
<dbReference type="PANTHER" id="PTHR44591">
    <property type="entry name" value="STRESS RESPONSE REGULATOR PROTEIN 1"/>
    <property type="match status" value="1"/>
</dbReference>
<dbReference type="PROSITE" id="PS50110">
    <property type="entry name" value="RESPONSE_REGULATORY"/>
    <property type="match status" value="1"/>
</dbReference>
<feature type="domain" description="Response regulatory" evidence="4">
    <location>
        <begin position="17"/>
        <end position="133"/>
    </location>
</feature>
<evidence type="ECO:0000256" key="2">
    <source>
        <dbReference type="ARBA" id="ARBA00023012"/>
    </source>
</evidence>